<evidence type="ECO:0000256" key="1">
    <source>
        <dbReference type="ARBA" id="ARBA00001917"/>
    </source>
</evidence>
<comment type="caution">
    <text evidence="11">The sequence shown here is derived from an EMBL/GenBank/DDBJ whole genome shotgun (WGS) entry which is preliminary data.</text>
</comment>
<dbReference type="InterPro" id="IPR018517">
    <property type="entry name" value="tRNA_hU_synthase_CS"/>
</dbReference>
<reference evidence="11" key="2">
    <citation type="journal article" date="2021" name="PeerJ">
        <title>Extensive microbial diversity within the chicken gut microbiome revealed by metagenomics and culture.</title>
        <authorList>
            <person name="Gilroy R."/>
            <person name="Ravi A."/>
            <person name="Getino M."/>
            <person name="Pursley I."/>
            <person name="Horton D.L."/>
            <person name="Alikhan N.F."/>
            <person name="Baker D."/>
            <person name="Gharbi K."/>
            <person name="Hall N."/>
            <person name="Watson M."/>
            <person name="Adriaenssens E.M."/>
            <person name="Foster-Nyarko E."/>
            <person name="Jarju S."/>
            <person name="Secka A."/>
            <person name="Antonio M."/>
            <person name="Oren A."/>
            <person name="Chaudhuri R.R."/>
            <person name="La Ragione R."/>
            <person name="Hildebrand F."/>
            <person name="Pallen M.J."/>
        </authorList>
    </citation>
    <scope>NUCLEOTIDE SEQUENCE</scope>
    <source>
        <strain evidence="11">CHK158-818</strain>
    </source>
</reference>
<dbReference type="GO" id="GO:0003723">
    <property type="term" value="F:RNA binding"/>
    <property type="evidence" value="ECO:0007669"/>
    <property type="project" value="TreeGrafter"/>
</dbReference>
<evidence type="ECO:0000256" key="5">
    <source>
        <dbReference type="ARBA" id="ARBA00022857"/>
    </source>
</evidence>
<evidence type="ECO:0000313" key="11">
    <source>
        <dbReference type="EMBL" id="HIU55327.1"/>
    </source>
</evidence>
<dbReference type="CDD" id="cd02801">
    <property type="entry name" value="DUS_like_FMN"/>
    <property type="match status" value="1"/>
</dbReference>
<dbReference type="EMBL" id="DVNA01000133">
    <property type="protein sequence ID" value="HIU55327.1"/>
    <property type="molecule type" value="Genomic_DNA"/>
</dbReference>
<feature type="binding site" evidence="9">
    <location>
        <position position="135"/>
    </location>
    <ligand>
        <name>FMN</name>
        <dbReference type="ChEBI" id="CHEBI:58210"/>
    </ligand>
</feature>
<dbReference type="AlphaFoldDB" id="A0A9D1SD95"/>
<dbReference type="SUPFAM" id="SSF51395">
    <property type="entry name" value="FMN-linked oxidoreductases"/>
    <property type="match status" value="1"/>
</dbReference>
<feature type="domain" description="DUS-like FMN-binding" evidence="10">
    <location>
        <begin position="8"/>
        <end position="252"/>
    </location>
</feature>
<dbReference type="Pfam" id="PF01207">
    <property type="entry name" value="Dus"/>
    <property type="match status" value="1"/>
</dbReference>
<reference evidence="11" key="1">
    <citation type="submission" date="2020-10" db="EMBL/GenBank/DDBJ databases">
        <authorList>
            <person name="Gilroy R."/>
        </authorList>
    </citation>
    <scope>NUCLEOTIDE SEQUENCE</scope>
    <source>
        <strain evidence="11">CHK158-818</strain>
    </source>
</reference>
<evidence type="ECO:0000259" key="10">
    <source>
        <dbReference type="Pfam" id="PF01207"/>
    </source>
</evidence>
<feature type="binding site" evidence="9">
    <location>
        <position position="66"/>
    </location>
    <ligand>
        <name>FMN</name>
        <dbReference type="ChEBI" id="CHEBI:58210"/>
    </ligand>
</feature>
<dbReference type="Proteomes" id="UP000824112">
    <property type="component" value="Unassembled WGS sequence"/>
</dbReference>
<dbReference type="GO" id="GO:0017150">
    <property type="term" value="F:tRNA dihydrouridine synthase activity"/>
    <property type="evidence" value="ECO:0007669"/>
    <property type="project" value="InterPro"/>
</dbReference>
<dbReference type="PROSITE" id="PS01136">
    <property type="entry name" value="UPF0034"/>
    <property type="match status" value="1"/>
</dbReference>
<dbReference type="EC" id="1.3.1.-" evidence="7"/>
<keyword evidence="9" id="KW-0547">Nucleotide-binding</keyword>
<name>A0A9D1SD95_9BACT</name>
<dbReference type="InterPro" id="IPR013785">
    <property type="entry name" value="Aldolase_TIM"/>
</dbReference>
<organism evidence="11 12">
    <name type="scientific">Candidatus Gallibacteroides avistercoris</name>
    <dbReference type="NCBI Taxonomy" id="2840833"/>
    <lineage>
        <taxon>Bacteria</taxon>
        <taxon>Pseudomonadati</taxon>
        <taxon>Bacteroidota</taxon>
        <taxon>Bacteroidia</taxon>
        <taxon>Bacteroidales</taxon>
        <taxon>Bacteroidaceae</taxon>
        <taxon>Bacteroidaceae incertae sedis</taxon>
        <taxon>Candidatus Gallibacteroides</taxon>
    </lineage>
</organism>
<dbReference type="PANTHER" id="PTHR45846:SF1">
    <property type="entry name" value="TRNA-DIHYDROURIDINE(47) SYNTHASE [NAD(P)(+)]-LIKE"/>
    <property type="match status" value="1"/>
</dbReference>
<feature type="binding site" evidence="9">
    <location>
        <position position="164"/>
    </location>
    <ligand>
        <name>FMN</name>
        <dbReference type="ChEBI" id="CHEBI:58210"/>
    </ligand>
</feature>
<evidence type="ECO:0000256" key="4">
    <source>
        <dbReference type="ARBA" id="ARBA00022694"/>
    </source>
</evidence>
<keyword evidence="5" id="KW-0521">NADP</keyword>
<keyword evidence="3 7" id="KW-0288">FMN</keyword>
<evidence type="ECO:0000256" key="6">
    <source>
        <dbReference type="ARBA" id="ARBA00023002"/>
    </source>
</evidence>
<evidence type="ECO:0000256" key="9">
    <source>
        <dbReference type="PIRSR" id="PIRSR006621-2"/>
    </source>
</evidence>
<dbReference type="PANTHER" id="PTHR45846">
    <property type="entry name" value="TRNA-DIHYDROURIDINE(47) SYNTHASE [NAD(P)(+)]-LIKE"/>
    <property type="match status" value="1"/>
</dbReference>
<comment type="function">
    <text evidence="7">Catalyzes the synthesis of 5,6-dihydrouridine (D), a modified base found in the D-loop of most tRNAs, via the reduction of the C5-C6 double bond in target uridines.</text>
</comment>
<keyword evidence="2 7" id="KW-0285">Flavoprotein</keyword>
<comment type="cofactor">
    <cofactor evidence="1 7 9">
        <name>FMN</name>
        <dbReference type="ChEBI" id="CHEBI:58210"/>
    </cofactor>
</comment>
<dbReference type="GO" id="GO:0050660">
    <property type="term" value="F:flavin adenine dinucleotide binding"/>
    <property type="evidence" value="ECO:0007669"/>
    <property type="project" value="InterPro"/>
</dbReference>
<proteinExistence type="inferred from homology"/>
<evidence type="ECO:0000256" key="8">
    <source>
        <dbReference type="PIRSR" id="PIRSR006621-1"/>
    </source>
</evidence>
<dbReference type="InterPro" id="IPR001269">
    <property type="entry name" value="DUS_fam"/>
</dbReference>
<dbReference type="InterPro" id="IPR035587">
    <property type="entry name" value="DUS-like_FMN-bd"/>
</dbReference>
<evidence type="ECO:0000256" key="2">
    <source>
        <dbReference type="ARBA" id="ARBA00022630"/>
    </source>
</evidence>
<evidence type="ECO:0000256" key="3">
    <source>
        <dbReference type="ARBA" id="ARBA00022643"/>
    </source>
</evidence>
<feature type="binding site" evidence="9">
    <location>
        <begin position="220"/>
        <end position="221"/>
    </location>
    <ligand>
        <name>FMN</name>
        <dbReference type="ChEBI" id="CHEBI:58210"/>
    </ligand>
</feature>
<dbReference type="PIRSF" id="PIRSF006621">
    <property type="entry name" value="Dus"/>
    <property type="match status" value="1"/>
</dbReference>
<keyword evidence="6 7" id="KW-0560">Oxidoreductase</keyword>
<gene>
    <name evidence="11" type="ORF">IAB03_05920</name>
</gene>
<feature type="active site" description="Proton donor" evidence="8">
    <location>
        <position position="96"/>
    </location>
</feature>
<keyword evidence="4 7" id="KW-0819">tRNA processing</keyword>
<comment type="similarity">
    <text evidence="7">Belongs to the dus family.</text>
</comment>
<evidence type="ECO:0000256" key="7">
    <source>
        <dbReference type="PIRNR" id="PIRNR006621"/>
    </source>
</evidence>
<evidence type="ECO:0000313" key="12">
    <source>
        <dbReference type="Proteomes" id="UP000824112"/>
    </source>
</evidence>
<accession>A0A9D1SD95</accession>
<protein>
    <recommendedName>
        <fullName evidence="7">tRNA-dihydrouridine synthase</fullName>
        <ecNumber evidence="7">1.3.1.-</ecNumber>
    </recommendedName>
</protein>
<dbReference type="Gene3D" id="3.20.20.70">
    <property type="entry name" value="Aldolase class I"/>
    <property type="match status" value="1"/>
</dbReference>
<sequence length="318" mass="36700">MNNFFIEAAPLQGYTDYIFRNLHYQYFGGIKCYYTPFIRYEHETFRNRDLRDCAPENNRVARLIPQLIAAEPQELNHICTRLYGLGYHQLDINMGCPFVPIVRQGKGSGILPQPDKVERLLQETLKFPEISFSIKIRLGWESADESLQLLPLFHSYPLHHITLHARTGKNQYKGEPDKEAFGRFYEKCRIPLLYNGNVSSVEEALAVRRQFSGIAGIALGRGLLQNPFLAREILSGPISADERQQTISAFHQDLLNSYQSRLAGDHQVLTKMKTFWEYFLPESNKKIRKKILKSQTIGQYKQYVSQLLTGDSSDAEQY</sequence>